<organism evidence="2 3">
    <name type="scientific">Mycena pura</name>
    <dbReference type="NCBI Taxonomy" id="153505"/>
    <lineage>
        <taxon>Eukaryota</taxon>
        <taxon>Fungi</taxon>
        <taxon>Dikarya</taxon>
        <taxon>Basidiomycota</taxon>
        <taxon>Agaricomycotina</taxon>
        <taxon>Agaricomycetes</taxon>
        <taxon>Agaricomycetidae</taxon>
        <taxon>Agaricales</taxon>
        <taxon>Marasmiineae</taxon>
        <taxon>Mycenaceae</taxon>
        <taxon>Mycena</taxon>
    </lineage>
</organism>
<sequence>MVRYVRGPGPRARISCVADNPTLKPGDTLDSLSTFFAVLSGQYAGIYIDFTQIVSVLRLDPNSHCICDKSLAGIFATWRAFCEEHHDHESTSGSFSASHSSSPTYSAGESAFDTSPCPSPTHSRRSSLDGLHPDLPPLETSTMPHLPPKRPLRSPPPSSTFSHLPPSLRAMSPRPAASFSPNKGSSNLLFPTSVHTSMPAPTPFPTQPYTPHASRCTSPQQYKHRQPGGTPAEPPAPSSVMSEGTDCCRVFYAISVCNRLLVSRSRAFKLFSATEGAVMLLAGSLSDAAAFFERTSGPHGMYAVSGERKVFRDREHAFSLFLQKAGAQMLFSNDPETITKFIREHVSL</sequence>
<keyword evidence="3" id="KW-1185">Reference proteome</keyword>
<evidence type="ECO:0000256" key="1">
    <source>
        <dbReference type="SAM" id="MobiDB-lite"/>
    </source>
</evidence>
<dbReference type="AlphaFoldDB" id="A0AAD6UQM8"/>
<feature type="compositionally biased region" description="Polar residues" evidence="1">
    <location>
        <begin position="179"/>
        <end position="196"/>
    </location>
</feature>
<proteinExistence type="predicted"/>
<name>A0AAD6UQM8_9AGAR</name>
<comment type="caution">
    <text evidence="2">The sequence shown here is derived from an EMBL/GenBank/DDBJ whole genome shotgun (WGS) entry which is preliminary data.</text>
</comment>
<feature type="region of interest" description="Disordered" evidence="1">
    <location>
        <begin position="89"/>
        <end position="240"/>
    </location>
</feature>
<gene>
    <name evidence="2" type="ORF">GGX14DRAFT_577919</name>
</gene>
<feature type="compositionally biased region" description="Low complexity" evidence="1">
    <location>
        <begin position="91"/>
        <end position="106"/>
    </location>
</feature>
<accession>A0AAD6UQM8</accession>
<evidence type="ECO:0000313" key="3">
    <source>
        <dbReference type="Proteomes" id="UP001219525"/>
    </source>
</evidence>
<evidence type="ECO:0000313" key="2">
    <source>
        <dbReference type="EMBL" id="KAJ7192617.1"/>
    </source>
</evidence>
<protein>
    <submittedName>
        <fullName evidence="2">Uncharacterized protein</fullName>
    </submittedName>
</protein>
<dbReference type="Proteomes" id="UP001219525">
    <property type="component" value="Unassembled WGS sequence"/>
</dbReference>
<reference evidence="2" key="1">
    <citation type="submission" date="2023-03" db="EMBL/GenBank/DDBJ databases">
        <title>Massive genome expansion in bonnet fungi (Mycena s.s.) driven by repeated elements and novel gene families across ecological guilds.</title>
        <authorList>
            <consortium name="Lawrence Berkeley National Laboratory"/>
            <person name="Harder C.B."/>
            <person name="Miyauchi S."/>
            <person name="Viragh M."/>
            <person name="Kuo A."/>
            <person name="Thoen E."/>
            <person name="Andreopoulos B."/>
            <person name="Lu D."/>
            <person name="Skrede I."/>
            <person name="Drula E."/>
            <person name="Henrissat B."/>
            <person name="Morin E."/>
            <person name="Kohler A."/>
            <person name="Barry K."/>
            <person name="LaButti K."/>
            <person name="Morin E."/>
            <person name="Salamov A."/>
            <person name="Lipzen A."/>
            <person name="Mereny Z."/>
            <person name="Hegedus B."/>
            <person name="Baldrian P."/>
            <person name="Stursova M."/>
            <person name="Weitz H."/>
            <person name="Taylor A."/>
            <person name="Grigoriev I.V."/>
            <person name="Nagy L.G."/>
            <person name="Martin F."/>
            <person name="Kauserud H."/>
        </authorList>
    </citation>
    <scope>NUCLEOTIDE SEQUENCE</scope>
    <source>
        <strain evidence="2">9144</strain>
    </source>
</reference>
<dbReference type="EMBL" id="JARJCW010000117">
    <property type="protein sequence ID" value="KAJ7192617.1"/>
    <property type="molecule type" value="Genomic_DNA"/>
</dbReference>